<name>A0A143PSU9_LUTPR</name>
<dbReference type="GO" id="GO:0008831">
    <property type="term" value="F:dTDP-4-dehydrorhamnose reductase activity"/>
    <property type="evidence" value="ECO:0007669"/>
    <property type="project" value="UniProtKB-EC"/>
</dbReference>
<dbReference type="KEGG" id="abac:LuPra_04973"/>
<evidence type="ECO:0000259" key="7">
    <source>
        <dbReference type="Pfam" id="PF04321"/>
    </source>
</evidence>
<keyword evidence="6" id="KW-0521">NADP</keyword>
<comment type="similarity">
    <text evidence="2 6">Belongs to the dTDP-4-dehydrorhamnose reductase family.</text>
</comment>
<evidence type="ECO:0000256" key="6">
    <source>
        <dbReference type="RuleBase" id="RU364082"/>
    </source>
</evidence>
<dbReference type="STRING" id="1855912.LuPra_04973"/>
<keyword evidence="6 8" id="KW-0560">Oxidoreductase</keyword>
<dbReference type="Proteomes" id="UP000076079">
    <property type="component" value="Chromosome"/>
</dbReference>
<feature type="domain" description="RmlD-like substrate binding" evidence="7">
    <location>
        <begin position="1"/>
        <end position="225"/>
    </location>
</feature>
<evidence type="ECO:0000256" key="1">
    <source>
        <dbReference type="ARBA" id="ARBA00004781"/>
    </source>
</evidence>
<dbReference type="PANTHER" id="PTHR10491:SF4">
    <property type="entry name" value="METHIONINE ADENOSYLTRANSFERASE 2 SUBUNIT BETA"/>
    <property type="match status" value="1"/>
</dbReference>
<dbReference type="EC" id="1.1.1.133" evidence="3 6"/>
<evidence type="ECO:0000256" key="3">
    <source>
        <dbReference type="ARBA" id="ARBA00012929"/>
    </source>
</evidence>
<comment type="catalytic activity">
    <reaction evidence="5">
        <text>dTDP-beta-L-rhamnose + NADP(+) = dTDP-4-dehydro-beta-L-rhamnose + NADPH + H(+)</text>
        <dbReference type="Rhea" id="RHEA:21796"/>
        <dbReference type="ChEBI" id="CHEBI:15378"/>
        <dbReference type="ChEBI" id="CHEBI:57510"/>
        <dbReference type="ChEBI" id="CHEBI:57783"/>
        <dbReference type="ChEBI" id="CHEBI:58349"/>
        <dbReference type="ChEBI" id="CHEBI:62830"/>
        <dbReference type="EC" id="1.1.1.133"/>
    </reaction>
</comment>
<proteinExistence type="inferred from homology"/>
<dbReference type="GO" id="GO:0005829">
    <property type="term" value="C:cytosol"/>
    <property type="evidence" value="ECO:0007669"/>
    <property type="project" value="TreeGrafter"/>
</dbReference>
<dbReference type="CDD" id="cd05254">
    <property type="entry name" value="dTDP_HR_like_SDR_e"/>
    <property type="match status" value="1"/>
</dbReference>
<reference evidence="8 9" key="1">
    <citation type="journal article" date="2016" name="Genome Announc.">
        <title>First Complete Genome Sequence of a Subdivision 6 Acidobacterium Strain.</title>
        <authorList>
            <person name="Huang S."/>
            <person name="Vieira S."/>
            <person name="Bunk B."/>
            <person name="Riedel T."/>
            <person name="Sproer C."/>
            <person name="Overmann J."/>
        </authorList>
    </citation>
    <scope>NUCLEOTIDE SEQUENCE [LARGE SCALE GENOMIC DNA]</scope>
    <source>
        <strain evidence="9">DSM 100886 HEG_-6_39</strain>
    </source>
</reference>
<organism evidence="8 9">
    <name type="scientific">Luteitalea pratensis</name>
    <dbReference type="NCBI Taxonomy" id="1855912"/>
    <lineage>
        <taxon>Bacteria</taxon>
        <taxon>Pseudomonadati</taxon>
        <taxon>Acidobacteriota</taxon>
        <taxon>Vicinamibacteria</taxon>
        <taxon>Vicinamibacterales</taxon>
        <taxon>Vicinamibacteraceae</taxon>
        <taxon>Luteitalea</taxon>
    </lineage>
</organism>
<protein>
    <recommendedName>
        <fullName evidence="4 6">dTDP-4-dehydrorhamnose reductase</fullName>
        <ecNumber evidence="3 6">1.1.1.133</ecNumber>
    </recommendedName>
</protein>
<evidence type="ECO:0000256" key="2">
    <source>
        <dbReference type="ARBA" id="ARBA00010944"/>
    </source>
</evidence>
<evidence type="ECO:0000313" key="9">
    <source>
        <dbReference type="Proteomes" id="UP000076079"/>
    </source>
</evidence>
<dbReference type="SUPFAM" id="SSF51735">
    <property type="entry name" value="NAD(P)-binding Rossmann-fold domains"/>
    <property type="match status" value="1"/>
</dbReference>
<comment type="function">
    <text evidence="6">Catalyzes the reduction of dTDP-6-deoxy-L-lyxo-4-hexulose to yield dTDP-L-rhamnose.</text>
</comment>
<dbReference type="InterPro" id="IPR005913">
    <property type="entry name" value="dTDP_dehydrorham_reduct"/>
</dbReference>
<evidence type="ECO:0000256" key="5">
    <source>
        <dbReference type="ARBA" id="ARBA00048200"/>
    </source>
</evidence>
<dbReference type="Pfam" id="PF04321">
    <property type="entry name" value="RmlD_sub_bind"/>
    <property type="match status" value="1"/>
</dbReference>
<reference evidence="9" key="2">
    <citation type="submission" date="2016-04" db="EMBL/GenBank/DDBJ databases">
        <title>First Complete Genome Sequence of a Subdivision 6 Acidobacterium.</title>
        <authorList>
            <person name="Huang S."/>
            <person name="Vieira S."/>
            <person name="Bunk B."/>
            <person name="Riedel T."/>
            <person name="Sproeer C."/>
            <person name="Overmann J."/>
        </authorList>
    </citation>
    <scope>NUCLEOTIDE SEQUENCE [LARGE SCALE GENOMIC DNA]</scope>
    <source>
        <strain evidence="9">DSM 100886 HEG_-6_39</strain>
    </source>
</reference>
<accession>A0A143PSU9</accession>
<dbReference type="PANTHER" id="PTHR10491">
    <property type="entry name" value="DTDP-4-DEHYDRORHAMNOSE REDUCTASE"/>
    <property type="match status" value="1"/>
</dbReference>
<dbReference type="Gene3D" id="3.40.50.720">
    <property type="entry name" value="NAD(P)-binding Rossmann-like Domain"/>
    <property type="match status" value="1"/>
</dbReference>
<gene>
    <name evidence="8" type="primary">strL</name>
    <name evidence="8" type="ORF">LuPra_04973</name>
</gene>
<evidence type="ECO:0000256" key="4">
    <source>
        <dbReference type="ARBA" id="ARBA00017099"/>
    </source>
</evidence>
<dbReference type="EMBL" id="CP015136">
    <property type="protein sequence ID" value="AMY11715.1"/>
    <property type="molecule type" value="Genomic_DNA"/>
</dbReference>
<sequence>MRVLVVGGAGMLGHKVWQLADARFETWATVRTVTPALRAIGLGNPRRTCVGVDAFHFETVEAALDRARPDAVINCVGIIKQLAGAKDPVQSITINALLPHLLARACAARGARLVQISTDCVFDGSRGGRVEGEVPDAPDLYGRSKALGEVTGSGCLTLRTSIIGRELHGSSGLVEWFLGRRGLTADGYRGAVFSGFTTTELAGIILDVLERHHGLEGLYHVSAAAIDKLSLLDLLDAAFAARVTLNPRDQPRIDRSLDSARFRAATGYVPPSWEAMVARMAADPTRYEDVRSLSGHEESK</sequence>
<dbReference type="PATRIC" id="fig|1813736.3.peg.5228"/>
<evidence type="ECO:0000313" key="8">
    <source>
        <dbReference type="EMBL" id="AMY11715.1"/>
    </source>
</evidence>
<dbReference type="GO" id="GO:0019305">
    <property type="term" value="P:dTDP-rhamnose biosynthetic process"/>
    <property type="evidence" value="ECO:0007669"/>
    <property type="project" value="UniProtKB-UniPathway"/>
</dbReference>
<dbReference type="InterPro" id="IPR036291">
    <property type="entry name" value="NAD(P)-bd_dom_sf"/>
</dbReference>
<dbReference type="AlphaFoldDB" id="A0A143PSU9"/>
<comment type="pathway">
    <text evidence="1 6">Carbohydrate biosynthesis; dTDP-L-rhamnose biosynthesis.</text>
</comment>
<keyword evidence="9" id="KW-1185">Reference proteome</keyword>
<dbReference type="InterPro" id="IPR029903">
    <property type="entry name" value="RmlD-like-bd"/>
</dbReference>
<dbReference type="UniPathway" id="UPA00124"/>